<name>A0A7J7CK83_TRIWF</name>
<comment type="caution">
    <text evidence="10">The sequence shown here is derived from an EMBL/GenBank/DDBJ whole genome shotgun (WGS) entry which is preliminary data.</text>
</comment>
<dbReference type="CDD" id="cd10506">
    <property type="entry name" value="RNAP_IV_RPD1_N"/>
    <property type="match status" value="1"/>
</dbReference>
<evidence type="ECO:0000259" key="9">
    <source>
        <dbReference type="SMART" id="SM00663"/>
    </source>
</evidence>
<dbReference type="InterPro" id="IPR006592">
    <property type="entry name" value="RNA_pol_N"/>
</dbReference>
<dbReference type="Pfam" id="PF04998">
    <property type="entry name" value="RNA_pol_Rpb1_5"/>
    <property type="match status" value="1"/>
</dbReference>
<evidence type="ECO:0000256" key="8">
    <source>
        <dbReference type="ARBA" id="ARBA00048552"/>
    </source>
</evidence>
<evidence type="ECO:0000256" key="1">
    <source>
        <dbReference type="ARBA" id="ARBA00012418"/>
    </source>
</evidence>
<dbReference type="Gene3D" id="1.10.274.100">
    <property type="entry name" value="RNA polymerase Rpb1, domain 3"/>
    <property type="match status" value="1"/>
</dbReference>
<dbReference type="EC" id="2.7.7.6" evidence="1"/>
<dbReference type="PANTHER" id="PTHR19376:SF36">
    <property type="entry name" value="DNA-DIRECTED RNA POLYMERASE IV SUBUNIT 1"/>
    <property type="match status" value="1"/>
</dbReference>
<keyword evidence="11" id="KW-1185">Reference proteome</keyword>
<sequence>MWESDFIINSLSPTASVNERISAVPIDAASEVTDPKLGLPNWSSVCSTCGATDRKHCEGHFGAIKFPFTILHPYYLSEVAQILNKVCPVCKSVRKKLHVKVKELLGNSKDWYPKMKFRFSAQDPFKRTSIIVEVNEKFPKKGLKKVLPADYWDFIPEDAQQGEICSKPNKRVLTHAQVRHLLNDVDPKFIKQFVSRIETIFLNSFPITPNCHRVTQVMHGFSKGERLIYDERTSAYRKLVDFRGTASELSLRLMDCLKISKLNAGKSLNDDPVTVVLRKSKDPASDPYGLRWVKDVVLAKRNDHSFRMVVIGDPNIKTNEIGIPRHIAERLQIPEHLNALNWEKLRAYCELCCHDKGMFFVRRKDSLIRCASVKDLQIGDVVSRPLSDGDIVLINRPPSIHQHSIIALSVKVLPVTYVLCINPLCCSPLRGDFDGDCLHGYVPQSVETRVELNELVALDRQLINRQSGRNLLSLGHDSLTAAHLLLEHGALLDLFQMQQLKMFCPHQLVPPAIIEAPSLNGFGWTGKQLFSMLLPREFNYASPSNSVCICNGELISSEGSTWLRETGSNFFQSLIKSFPSNVLDFLYDAQETLCEWLSTRGLSVSLSDLYLTSDLRKNLMDEIFSGLQEAEQTCNFKQLMVDSNQGLLVECFEEDEYVMGFDAEYLSYERQISASLNQVSVNAFKQVFRDIQNLFYRYASKDNSMLAMCKAGSKGNLHKLVQNSLCLGLQYSAVPLSFEFPHRLSCAGWNKQKGISLIQKADKSAACPKSYIPYAVVENSFLSGLNPIESFVHSVTSRGSSFSDNADLPGTLSRRLMYFLRDLHAAYDGTVRNAYGNQLVQFSYNADEDMSCLISNDCGRINACKVMDGEPVGSLAACAISEAAYSALDQPVSLLETSPLLNLKNVLECGSKKSNRHQSMSLFLSEKLGRQRHGFEYGALEVKNHLEKLIFSDVVSISMIIFSPQTCGHMHFSPWVCHFHVSKEIVKRRRLKVHSVIDLLHKRCNSVPNFPIVKIASKDCSVAHDEKEDNDTFCITVTVVENSKNSSIQLDAIRDLVIPFLLGTVVKGVLEVKKVDIIWNDKPKVPKSNSPSSGELYLRVLMEGNCSKTRLWNVLLNACLQIMDMIDWTRSHPDNIHDFCLANGIDAGWKFFLTNLECAIADIGKTILPEHLVLVTNCLSATGEFVSLNAKGLALQREHASVSSPFVKACFSAPGQCFIKAAKAGVVDNLQGSLDALAWGKVPPIGTGGQFDIMYSGKGCELSEPLDVYDLLGSLNSSDKLNVKFQEPDTWRYTAECRVKSFNLPHSAVKGFNELMLRSHYSQEDIQNLSRTLSKILHSYPINHRINARDKSVLMEALSFHPRKEDKFSSGVHEIKVGNHPKYENSRCFLLERADGTLEDFSYRKCVLGAYEIIAPQRAKGYKSMWLKDDKYKPDPEVLACTEDISGPEDTTSDFCIS</sequence>
<dbReference type="Gene3D" id="1.10.132.30">
    <property type="match status" value="1"/>
</dbReference>
<feature type="domain" description="RNA polymerase N-terminal" evidence="9">
    <location>
        <begin position="198"/>
        <end position="486"/>
    </location>
</feature>
<dbReference type="GO" id="GO:0003899">
    <property type="term" value="F:DNA-directed RNA polymerase activity"/>
    <property type="evidence" value="ECO:0007669"/>
    <property type="project" value="UniProtKB-EC"/>
</dbReference>
<evidence type="ECO:0000256" key="3">
    <source>
        <dbReference type="ARBA" id="ARBA00022679"/>
    </source>
</evidence>
<dbReference type="EMBL" id="JAAARO010000016">
    <property type="protein sequence ID" value="KAF5734464.1"/>
    <property type="molecule type" value="Genomic_DNA"/>
</dbReference>
<evidence type="ECO:0000256" key="2">
    <source>
        <dbReference type="ARBA" id="ARBA00022478"/>
    </source>
</evidence>
<gene>
    <name evidence="10" type="ORF">HS088_TW16G00913</name>
</gene>
<proteinExistence type="predicted"/>
<dbReference type="GO" id="GO:0046872">
    <property type="term" value="F:metal ion binding"/>
    <property type="evidence" value="ECO:0007669"/>
    <property type="project" value="UniProtKB-KW"/>
</dbReference>
<dbReference type="Pfam" id="PF00623">
    <property type="entry name" value="RNA_pol_Rpb1_2"/>
    <property type="match status" value="1"/>
</dbReference>
<dbReference type="SMART" id="SM00663">
    <property type="entry name" value="RPOLA_N"/>
    <property type="match status" value="1"/>
</dbReference>
<accession>A0A7J7CK83</accession>
<dbReference type="InterPro" id="IPR042102">
    <property type="entry name" value="RNA_pol_Rpb1_3_sf"/>
</dbReference>
<keyword evidence="5" id="KW-0479">Metal-binding</keyword>
<dbReference type="InterPro" id="IPR007066">
    <property type="entry name" value="RNA_pol_Rpb1_3"/>
</dbReference>
<dbReference type="InterPro" id="IPR007083">
    <property type="entry name" value="RNA_pol_Rpb1_4"/>
</dbReference>
<dbReference type="Pfam" id="PF11523">
    <property type="entry name" value="DUF3223"/>
    <property type="match status" value="1"/>
</dbReference>
<dbReference type="Gene3D" id="4.10.860.120">
    <property type="entry name" value="RNA polymerase II, clamp domain"/>
    <property type="match status" value="1"/>
</dbReference>
<dbReference type="Proteomes" id="UP000593562">
    <property type="component" value="Unassembled WGS sequence"/>
</dbReference>
<dbReference type="InterPro" id="IPR000722">
    <property type="entry name" value="RNA_pol_asu"/>
</dbReference>
<dbReference type="Gene3D" id="6.20.50.80">
    <property type="match status" value="1"/>
</dbReference>
<organism evidence="10 11">
    <name type="scientific">Tripterygium wilfordii</name>
    <name type="common">Thunder God vine</name>
    <dbReference type="NCBI Taxonomy" id="458696"/>
    <lineage>
        <taxon>Eukaryota</taxon>
        <taxon>Viridiplantae</taxon>
        <taxon>Streptophyta</taxon>
        <taxon>Embryophyta</taxon>
        <taxon>Tracheophyta</taxon>
        <taxon>Spermatophyta</taxon>
        <taxon>Magnoliopsida</taxon>
        <taxon>eudicotyledons</taxon>
        <taxon>Gunneridae</taxon>
        <taxon>Pentapetalae</taxon>
        <taxon>rosids</taxon>
        <taxon>fabids</taxon>
        <taxon>Celastrales</taxon>
        <taxon>Celastraceae</taxon>
        <taxon>Tripterygium</taxon>
    </lineage>
</organism>
<dbReference type="InterPro" id="IPR044893">
    <property type="entry name" value="RNA_pol_Rpb1_clamp_domain"/>
</dbReference>
<keyword evidence="6" id="KW-0862">Zinc</keyword>
<keyword evidence="4" id="KW-0548">Nucleotidyltransferase</keyword>
<dbReference type="SUPFAM" id="SSF64484">
    <property type="entry name" value="beta and beta-prime subunits of DNA dependent RNA-polymerase"/>
    <property type="match status" value="1"/>
</dbReference>
<comment type="catalytic activity">
    <reaction evidence="8">
        <text>RNA(n) + a ribonucleoside 5'-triphosphate = RNA(n+1) + diphosphate</text>
        <dbReference type="Rhea" id="RHEA:21248"/>
        <dbReference type="Rhea" id="RHEA-COMP:14527"/>
        <dbReference type="Rhea" id="RHEA-COMP:17342"/>
        <dbReference type="ChEBI" id="CHEBI:33019"/>
        <dbReference type="ChEBI" id="CHEBI:61557"/>
        <dbReference type="ChEBI" id="CHEBI:140395"/>
        <dbReference type="EC" id="2.7.7.6"/>
    </reaction>
</comment>
<evidence type="ECO:0000256" key="6">
    <source>
        <dbReference type="ARBA" id="ARBA00022833"/>
    </source>
</evidence>
<dbReference type="Gene3D" id="3.30.1490.180">
    <property type="entry name" value="RNA polymerase ii"/>
    <property type="match status" value="1"/>
</dbReference>
<dbReference type="GO" id="GO:0003677">
    <property type="term" value="F:DNA binding"/>
    <property type="evidence" value="ECO:0007669"/>
    <property type="project" value="InterPro"/>
</dbReference>
<dbReference type="FunCoup" id="A0A7J7CK83">
    <property type="interactions" value="1149"/>
</dbReference>
<evidence type="ECO:0000313" key="11">
    <source>
        <dbReference type="Proteomes" id="UP000593562"/>
    </source>
</evidence>
<dbReference type="InterPro" id="IPR007081">
    <property type="entry name" value="RNA_pol_Rpb1_5"/>
</dbReference>
<evidence type="ECO:0000313" key="10">
    <source>
        <dbReference type="EMBL" id="KAF5734464.1"/>
    </source>
</evidence>
<evidence type="ECO:0000256" key="4">
    <source>
        <dbReference type="ARBA" id="ARBA00022695"/>
    </source>
</evidence>
<evidence type="ECO:0000256" key="7">
    <source>
        <dbReference type="ARBA" id="ARBA00023163"/>
    </source>
</evidence>
<keyword evidence="7" id="KW-0804">Transcription</keyword>
<dbReference type="Pfam" id="PF04983">
    <property type="entry name" value="RNA_pol_Rpb1_3"/>
    <property type="match status" value="1"/>
</dbReference>
<dbReference type="InterPro" id="IPR045867">
    <property type="entry name" value="DNA-dir_RpoC_beta_prime"/>
</dbReference>
<reference evidence="10 11" key="1">
    <citation type="journal article" date="2020" name="Nat. Commun.">
        <title>Genome of Tripterygium wilfordii and identification of cytochrome P450 involved in triptolide biosynthesis.</title>
        <authorList>
            <person name="Tu L."/>
            <person name="Su P."/>
            <person name="Zhang Z."/>
            <person name="Gao L."/>
            <person name="Wang J."/>
            <person name="Hu T."/>
            <person name="Zhou J."/>
            <person name="Zhang Y."/>
            <person name="Zhao Y."/>
            <person name="Liu Y."/>
            <person name="Song Y."/>
            <person name="Tong Y."/>
            <person name="Lu Y."/>
            <person name="Yang J."/>
            <person name="Xu C."/>
            <person name="Jia M."/>
            <person name="Peters R.J."/>
            <person name="Huang L."/>
            <person name="Gao W."/>
        </authorList>
    </citation>
    <scope>NUCLEOTIDE SEQUENCE [LARGE SCALE GENOMIC DNA]</scope>
    <source>
        <strain evidence="11">cv. XIE 37</strain>
        <tissue evidence="10">Leaf</tissue>
    </source>
</reference>
<dbReference type="Pfam" id="PF05000">
    <property type="entry name" value="RNA_pol_Rpb1_4"/>
    <property type="match status" value="1"/>
</dbReference>
<keyword evidence="3" id="KW-0808">Transferase</keyword>
<keyword evidence="2 10" id="KW-0240">DNA-directed RNA polymerase</keyword>
<dbReference type="Gene3D" id="3.10.450.40">
    <property type="match status" value="1"/>
</dbReference>
<dbReference type="InParanoid" id="A0A7J7CK83"/>
<protein>
    <recommendedName>
        <fullName evidence="1">DNA-directed RNA polymerase</fullName>
        <ecNumber evidence="1">2.7.7.6</ecNumber>
    </recommendedName>
</protein>
<dbReference type="InterPro" id="IPR040403">
    <property type="entry name" value="NRPD1_N"/>
</dbReference>
<dbReference type="GO" id="GO:0000428">
    <property type="term" value="C:DNA-directed RNA polymerase complex"/>
    <property type="evidence" value="ECO:0007669"/>
    <property type="project" value="UniProtKB-KW"/>
</dbReference>
<dbReference type="GO" id="GO:0006351">
    <property type="term" value="P:DNA-templated transcription"/>
    <property type="evidence" value="ECO:0007669"/>
    <property type="project" value="InterPro"/>
</dbReference>
<dbReference type="InterPro" id="IPR038120">
    <property type="entry name" value="Rpb1_funnel_sf"/>
</dbReference>
<dbReference type="Gene3D" id="2.40.40.20">
    <property type="match status" value="1"/>
</dbReference>
<evidence type="ECO:0000256" key="5">
    <source>
        <dbReference type="ARBA" id="ARBA00022723"/>
    </source>
</evidence>
<dbReference type="PANTHER" id="PTHR19376">
    <property type="entry name" value="DNA-DIRECTED RNA POLYMERASE"/>
    <property type="match status" value="1"/>
</dbReference>